<dbReference type="EMBL" id="BTRK01000002">
    <property type="protein sequence ID" value="GMR34482.1"/>
    <property type="molecule type" value="Genomic_DNA"/>
</dbReference>
<dbReference type="Gene3D" id="3.40.50.1820">
    <property type="entry name" value="alpha/beta hydrolase"/>
    <property type="match status" value="1"/>
</dbReference>
<keyword evidence="3" id="KW-1185">Reference proteome</keyword>
<protein>
    <recommendedName>
        <fullName evidence="4">Peptidase</fullName>
    </recommendedName>
</protein>
<dbReference type="SUPFAM" id="SSF53474">
    <property type="entry name" value="alpha/beta-Hydrolases"/>
    <property type="match status" value="1"/>
</dbReference>
<reference evidence="3" key="1">
    <citation type="submission" date="2022-10" db="EMBL/GenBank/DDBJ databases">
        <title>Genome assembly of Pristionchus species.</title>
        <authorList>
            <person name="Yoshida K."/>
            <person name="Sommer R.J."/>
        </authorList>
    </citation>
    <scope>NUCLEOTIDE SEQUENCE [LARGE SCALE GENOMIC DNA]</scope>
    <source>
        <strain evidence="3">RS5460</strain>
    </source>
</reference>
<evidence type="ECO:0000313" key="2">
    <source>
        <dbReference type="EMBL" id="GMR34482.1"/>
    </source>
</evidence>
<evidence type="ECO:0000313" key="3">
    <source>
        <dbReference type="Proteomes" id="UP001328107"/>
    </source>
</evidence>
<dbReference type="InterPro" id="IPR001563">
    <property type="entry name" value="Peptidase_S10"/>
</dbReference>
<proteinExistence type="inferred from homology"/>
<dbReference type="InterPro" id="IPR029058">
    <property type="entry name" value="AB_hydrolase_fold"/>
</dbReference>
<accession>A0AAN4ZB08</accession>
<dbReference type="Pfam" id="PF00450">
    <property type="entry name" value="Peptidase_S10"/>
    <property type="match status" value="1"/>
</dbReference>
<comment type="similarity">
    <text evidence="1">Belongs to the peptidase S10 family.</text>
</comment>
<dbReference type="AlphaFoldDB" id="A0AAN4ZB08"/>
<name>A0AAN4ZB08_9BILA</name>
<dbReference type="GO" id="GO:0004185">
    <property type="term" value="F:serine-type carboxypeptidase activity"/>
    <property type="evidence" value="ECO:0007669"/>
    <property type="project" value="InterPro"/>
</dbReference>
<evidence type="ECO:0008006" key="4">
    <source>
        <dbReference type="Google" id="ProtNLM"/>
    </source>
</evidence>
<comment type="caution">
    <text evidence="2">The sequence shown here is derived from an EMBL/GenBank/DDBJ whole genome shotgun (WGS) entry which is preliminary data.</text>
</comment>
<organism evidence="2 3">
    <name type="scientific">Pristionchus mayeri</name>
    <dbReference type="NCBI Taxonomy" id="1317129"/>
    <lineage>
        <taxon>Eukaryota</taxon>
        <taxon>Metazoa</taxon>
        <taxon>Ecdysozoa</taxon>
        <taxon>Nematoda</taxon>
        <taxon>Chromadorea</taxon>
        <taxon>Rhabditida</taxon>
        <taxon>Rhabditina</taxon>
        <taxon>Diplogasteromorpha</taxon>
        <taxon>Diplogasteroidea</taxon>
        <taxon>Neodiplogasteridae</taxon>
        <taxon>Pristionchus</taxon>
    </lineage>
</organism>
<dbReference type="GO" id="GO:0006508">
    <property type="term" value="P:proteolysis"/>
    <property type="evidence" value="ECO:0007669"/>
    <property type="project" value="InterPro"/>
</dbReference>
<evidence type="ECO:0000256" key="1">
    <source>
        <dbReference type="ARBA" id="ARBA00009431"/>
    </source>
</evidence>
<dbReference type="Proteomes" id="UP001328107">
    <property type="component" value="Unassembled WGS sequence"/>
</dbReference>
<sequence>IPYLSRAILNHTKSGEFTNTNFKGIAMGNAAVDDFSNRIAAAVQLYSLGLIPEKYGEMIFDLWKRVTKEEKNVLGNDRFDFLEIYNNAVRFDLLDSPSSNNAGYKTWQ</sequence>
<feature type="non-terminal residue" evidence="2">
    <location>
        <position position="1"/>
    </location>
</feature>
<gene>
    <name evidence="2" type="ORF">PMAYCL1PPCAC_04677</name>
</gene>